<protein>
    <submittedName>
        <fullName evidence="2">Uncharacterized protein</fullName>
    </submittedName>
</protein>
<evidence type="ECO:0000313" key="2">
    <source>
        <dbReference type="EMBL" id="CAF4516130.1"/>
    </source>
</evidence>
<dbReference type="AlphaFoldDB" id="A0A8S2XW33"/>
<feature type="non-terminal residue" evidence="2">
    <location>
        <position position="205"/>
    </location>
</feature>
<proteinExistence type="predicted"/>
<evidence type="ECO:0000313" key="3">
    <source>
        <dbReference type="Proteomes" id="UP000682733"/>
    </source>
</evidence>
<dbReference type="EMBL" id="CAJOBA010099770">
    <property type="protein sequence ID" value="CAF4516130.1"/>
    <property type="molecule type" value="Genomic_DNA"/>
</dbReference>
<comment type="caution">
    <text evidence="2">The sequence shown here is derived from an EMBL/GenBank/DDBJ whole genome shotgun (WGS) entry which is preliminary data.</text>
</comment>
<accession>A0A8S2XW33</accession>
<organism evidence="2 3">
    <name type="scientific">Didymodactylos carnosus</name>
    <dbReference type="NCBI Taxonomy" id="1234261"/>
    <lineage>
        <taxon>Eukaryota</taxon>
        <taxon>Metazoa</taxon>
        <taxon>Spiralia</taxon>
        <taxon>Gnathifera</taxon>
        <taxon>Rotifera</taxon>
        <taxon>Eurotatoria</taxon>
        <taxon>Bdelloidea</taxon>
        <taxon>Philodinida</taxon>
        <taxon>Philodinidae</taxon>
        <taxon>Didymodactylos</taxon>
    </lineage>
</organism>
<feature type="non-terminal residue" evidence="2">
    <location>
        <position position="1"/>
    </location>
</feature>
<name>A0A8S2XW33_9BILA</name>
<dbReference type="Proteomes" id="UP000682733">
    <property type="component" value="Unassembled WGS sequence"/>
</dbReference>
<evidence type="ECO:0000313" key="1">
    <source>
        <dbReference type="EMBL" id="CAF1659589.1"/>
    </source>
</evidence>
<reference evidence="2" key="1">
    <citation type="submission" date="2021-02" db="EMBL/GenBank/DDBJ databases">
        <authorList>
            <person name="Nowell W R."/>
        </authorList>
    </citation>
    <scope>NUCLEOTIDE SEQUENCE</scope>
</reference>
<gene>
    <name evidence="1" type="ORF">OVA965_LOCUS45225</name>
    <name evidence="2" type="ORF">TMI583_LOCUS48534</name>
</gene>
<dbReference type="Proteomes" id="UP000677228">
    <property type="component" value="Unassembled WGS sequence"/>
</dbReference>
<dbReference type="EMBL" id="CAJNOK010069510">
    <property type="protein sequence ID" value="CAF1659589.1"/>
    <property type="molecule type" value="Genomic_DNA"/>
</dbReference>
<sequence length="205" mass="24302">DEIEEQFARSIVNMASYYHQCFHTSESVLLQQLKQLANERFWFAQNTINHLSTKNDDLHYQYLFEQMQEHSLLKVWRVNSINIETQTIIHIERQIHPQKMTLDYIQPQLLRASIFEHYVKTNQIDLCYQSKRVGPLTKTINEYFELIQQIDPLNDNINSSSSISEDLRKLSSGSNQLSIIYSSVRKISELRDILQFMTDKVFNQL</sequence>